<evidence type="ECO:0000313" key="3">
    <source>
        <dbReference type="EMBL" id="MBE0459346.1"/>
    </source>
</evidence>
<keyword evidence="4" id="KW-1185">Reference proteome</keyword>
<dbReference type="EMBL" id="RRZA01000074">
    <property type="protein sequence ID" value="MBE0459346.1"/>
    <property type="molecule type" value="Genomic_DNA"/>
</dbReference>
<reference evidence="3 4" key="1">
    <citation type="submission" date="2020-07" db="EMBL/GenBank/DDBJ databases">
        <title>Halophilic bacteria isolated from french cheeses.</title>
        <authorList>
            <person name="Kothe C.I."/>
            <person name="Farah-Kraiem B."/>
            <person name="Renault P."/>
            <person name="Dridi B."/>
        </authorList>
    </citation>
    <scope>NUCLEOTIDE SEQUENCE [LARGE SCALE GENOMIC DNA]</scope>
    <source>
        <strain evidence="3 4">FME14</strain>
    </source>
</reference>
<evidence type="ECO:0000256" key="1">
    <source>
        <dbReference type="SAM" id="MobiDB-lite"/>
    </source>
</evidence>
<protein>
    <recommendedName>
        <fullName evidence="5">Ig-like domain-containing protein</fullName>
    </recommendedName>
</protein>
<evidence type="ECO:0000313" key="4">
    <source>
        <dbReference type="Proteomes" id="UP000707245"/>
    </source>
</evidence>
<dbReference type="NCBIfam" id="TIGR03803">
    <property type="entry name" value="Gloeo_Verruco"/>
    <property type="match status" value="1"/>
</dbReference>
<proteinExistence type="predicted"/>
<dbReference type="Proteomes" id="UP000707245">
    <property type="component" value="Unassembled WGS sequence"/>
</dbReference>
<feature type="compositionally biased region" description="Polar residues" evidence="1">
    <location>
        <begin position="476"/>
        <end position="494"/>
    </location>
</feature>
<evidence type="ECO:0000256" key="2">
    <source>
        <dbReference type="SAM" id="SignalP"/>
    </source>
</evidence>
<feature type="region of interest" description="Disordered" evidence="1">
    <location>
        <begin position="557"/>
        <end position="582"/>
    </location>
</feature>
<feature type="compositionally biased region" description="Acidic residues" evidence="1">
    <location>
        <begin position="609"/>
        <end position="621"/>
    </location>
</feature>
<comment type="caution">
    <text evidence="3">The sequence shown here is derived from an EMBL/GenBank/DDBJ whole genome shotgun (WGS) entry which is preliminary data.</text>
</comment>
<feature type="chain" id="PRO_5046896165" description="Ig-like domain-containing protein" evidence="2">
    <location>
        <begin position="23"/>
        <end position="652"/>
    </location>
</feature>
<keyword evidence="2" id="KW-0732">Signal</keyword>
<accession>A0ABR9FRB5</accession>
<gene>
    <name evidence="3" type="ORF">EI167_18265</name>
</gene>
<evidence type="ECO:0008006" key="5">
    <source>
        <dbReference type="Google" id="ProtNLM"/>
    </source>
</evidence>
<name>A0ABR9FRB5_9GAMM</name>
<feature type="region of interest" description="Disordered" evidence="1">
    <location>
        <begin position="605"/>
        <end position="630"/>
    </location>
</feature>
<feature type="region of interest" description="Disordered" evidence="1">
    <location>
        <begin position="476"/>
        <end position="495"/>
    </location>
</feature>
<dbReference type="RefSeq" id="WP_192542769.1">
    <property type="nucleotide sequence ID" value="NZ_RRZA01000074.1"/>
</dbReference>
<feature type="signal peptide" evidence="2">
    <location>
        <begin position="1"/>
        <end position="22"/>
    </location>
</feature>
<feature type="compositionally biased region" description="Polar residues" evidence="1">
    <location>
        <begin position="569"/>
        <end position="582"/>
    </location>
</feature>
<dbReference type="InterPro" id="IPR022519">
    <property type="entry name" value="Gloeo/Verruco_rpt"/>
</dbReference>
<organism evidence="3 4">
    <name type="scientific">Pseudoalteromonas prydzensis</name>
    <dbReference type="NCBI Taxonomy" id="182141"/>
    <lineage>
        <taxon>Bacteria</taxon>
        <taxon>Pseudomonadati</taxon>
        <taxon>Pseudomonadota</taxon>
        <taxon>Gammaproteobacteria</taxon>
        <taxon>Alteromonadales</taxon>
        <taxon>Pseudoalteromonadaceae</taxon>
        <taxon>Pseudoalteromonas</taxon>
    </lineage>
</organism>
<sequence length="652" mass="69963">MRKTFKLALVTSALVSANFASAAEINLQQLHAFGTPQTIMMGGDKGMMPAKPPTLNTHNGKLIGTFISGGGSDFATLMQSGIYSFTPQLTEGVLTDYTTYINEVNNDTLAFVTNTVVDSQGVVYGGANKTLFKWSEGEVIEDALSHLDLSSINGGDFRVQGLMTIDAQDNIYFAAYERGSDYSALLRLNSEGELAVLIDFSRDEYKQGNIFTKGEAPASLIYSEQDNAIYGLSHKSSKSDGAGSTEGLEDGDFPSGTLFKLDLANVKADGSSEVHILKTFSNDVHGLIDDHTLATNSLVESGGWLYGTSAKTVWRAHKTNLEAFSVLHTFGSEQDEAEINLNGKTPAGPLVVAADGNIYGTTKAGGSDDSSGVLFRINLSADARDLDKEQDDFQLVLHFADQASIAPIGLTLGALEAGEQTIYGATYGDDVTETGSVYQFTVKQHALEFNTQASEITLGESIEVNWQSTNLSQCTASGDWQGTKESNGTESIEPSSEGEKFYLLSCQDSDQKAHVQLVNVVVNPKPELNFSSQITEITLGESVELSWQTANLSQCTASGDWQGEKETSGTETIEPSTDGNKSYLLTCQDNNQTDYVQTVDVLVNPAPEPEPETEAETETETENNSSSGGSFGGVILALGLLVGRRFRNKIKS</sequence>